<dbReference type="AlphaFoldDB" id="A0A1L2FV18"/>
<dbReference type="GO" id="GO:0005509">
    <property type="term" value="F:calcium ion binding"/>
    <property type="evidence" value="ECO:0007669"/>
    <property type="project" value="InterPro"/>
</dbReference>
<dbReference type="InterPro" id="IPR036188">
    <property type="entry name" value="FAD/NAD-bd_sf"/>
</dbReference>
<evidence type="ECO:0000256" key="4">
    <source>
        <dbReference type="ARBA" id="ARBA00022827"/>
    </source>
</evidence>
<feature type="domain" description="EF-hand" evidence="9">
    <location>
        <begin position="387"/>
        <end position="422"/>
    </location>
</feature>
<evidence type="ECO:0000256" key="3">
    <source>
        <dbReference type="ARBA" id="ARBA00022630"/>
    </source>
</evidence>
<keyword evidence="5" id="KW-0106">Calcium</keyword>
<keyword evidence="4" id="KW-0274">FAD</keyword>
<reference evidence="10" key="1">
    <citation type="submission" date="2016-06" db="EMBL/GenBank/DDBJ databases">
        <title>A core phylogeny of Dictyostelia derived from 50 functionally divergent proteins retrieved from five existing and six newly sequenced genomes.</title>
        <authorList>
            <person name="Singh R."/>
            <person name="Schilde C."/>
            <person name="Gezzard T."/>
            <person name="Schaap P."/>
        </authorList>
    </citation>
    <scope>NUCLEOTIDE SEQUENCE</scope>
    <source>
        <strain evidence="10">MY1-1</strain>
    </source>
</reference>
<evidence type="ECO:0000256" key="1">
    <source>
        <dbReference type="ARBA" id="ARBA00004137"/>
    </source>
</evidence>
<dbReference type="SUPFAM" id="SSF47473">
    <property type="entry name" value="EF-hand"/>
    <property type="match status" value="1"/>
</dbReference>
<dbReference type="InterPro" id="IPR011992">
    <property type="entry name" value="EF-hand-dom_pair"/>
</dbReference>
<comment type="subcellular location">
    <subcellularLocation>
        <location evidence="1">Mitochondrion inner membrane</location>
        <topology evidence="1">Peripheral membrane protein</topology>
        <orientation evidence="1">Intermembrane side</orientation>
    </subcellularLocation>
</comment>
<dbReference type="Pfam" id="PF07992">
    <property type="entry name" value="Pyr_redox_2"/>
    <property type="match status" value="1"/>
</dbReference>
<evidence type="ECO:0000313" key="10">
    <source>
        <dbReference type="EMBL" id="AOE43312.1"/>
    </source>
</evidence>
<dbReference type="GO" id="GO:0005743">
    <property type="term" value="C:mitochondrial inner membrane"/>
    <property type="evidence" value="ECO:0007669"/>
    <property type="project" value="UniProtKB-SubCell"/>
</dbReference>
<dbReference type="InterPro" id="IPR023753">
    <property type="entry name" value="FAD/NAD-binding_dom"/>
</dbReference>
<keyword evidence="3" id="KW-0285">Flavoprotein</keyword>
<evidence type="ECO:0000256" key="6">
    <source>
        <dbReference type="ARBA" id="ARBA00022946"/>
    </source>
</evidence>
<sequence>MVVEKNISNWWYFISNSCKKINDNETIPELSTLPKNDRPRIIVLGTGWASLAFLNTIDTNKYEIIVVSPRNYFLFTPMLTSATVGSVELRSIIEPIRRVLYRLTGSKSKYIEAECTMVDYTDNSITIKTSFDKSAKIPYDKLVIAIGSTPSSFGTKGVRENSVFLKEAMDALVIRQKIMNCFERANFPGNSEEDIRKQLHWVIVGGGPTAVEVCIFAGEACDYLKEDLAKAFPHLIPYARITLVQSADHLLNTYDAKISEYTENLFKHANIDYLCNSRALEVKPDRLVVRKKGSTENVEIPFGLCVWATGLYYDYFHHFCCRSNNMILMYLLNKGVGPNKLTKHLCESIPEQDNSRAIVTDPCLNVIGIPNKNVFAIGDCSTISQKILVAKMMSIFKEADTNNDDKLSVDEIRVLFNNHVDKYPQLKTYINGLDHFFTEFDSNKDGYLQFNEFQRLMAKIDSNLTTLPSTAQVANQMGIYLAKSLNKENPDTIEPFRYKHLGSFAYIVCIIPELGHHSAVADIPSAFSGGGLGIWWMYRGIYLEKQFSWKNKVLVSCVHL</sequence>
<evidence type="ECO:0000256" key="7">
    <source>
        <dbReference type="ARBA" id="ARBA00023002"/>
    </source>
</evidence>
<dbReference type="InterPro" id="IPR054585">
    <property type="entry name" value="NDH2-like_C"/>
</dbReference>
<dbReference type="CDD" id="cd00051">
    <property type="entry name" value="EFh"/>
    <property type="match status" value="1"/>
</dbReference>
<name>A0A1L2FV18_9MYCE</name>
<dbReference type="Gene3D" id="3.50.50.100">
    <property type="match status" value="3"/>
</dbReference>
<dbReference type="PROSITE" id="PS00018">
    <property type="entry name" value="EF_HAND_1"/>
    <property type="match status" value="2"/>
</dbReference>
<dbReference type="Pfam" id="PF22366">
    <property type="entry name" value="NDH2_C"/>
    <property type="match status" value="1"/>
</dbReference>
<proteinExistence type="inferred from homology"/>
<dbReference type="PANTHER" id="PTHR43706:SF51">
    <property type="entry name" value="CALCIUM-BINDING EF-HAND DOMAIN-CONTAINING PROTEIN"/>
    <property type="match status" value="1"/>
</dbReference>
<comment type="similarity">
    <text evidence="2">Belongs to the NADH dehydrogenase family.</text>
</comment>
<evidence type="ECO:0000256" key="2">
    <source>
        <dbReference type="ARBA" id="ARBA00005272"/>
    </source>
</evidence>
<evidence type="ECO:0000256" key="5">
    <source>
        <dbReference type="ARBA" id="ARBA00022837"/>
    </source>
</evidence>
<keyword evidence="7" id="KW-0560">Oxidoreductase</keyword>
<keyword evidence="8" id="KW-0520">NAD</keyword>
<evidence type="ECO:0000259" key="9">
    <source>
        <dbReference type="PROSITE" id="PS50222"/>
    </source>
</evidence>
<dbReference type="InterPro" id="IPR045024">
    <property type="entry name" value="NDH-2"/>
</dbReference>
<accession>A0A1L2FV18</accession>
<dbReference type="Pfam" id="PF13499">
    <property type="entry name" value="EF-hand_7"/>
    <property type="match status" value="1"/>
</dbReference>
<dbReference type="InterPro" id="IPR018247">
    <property type="entry name" value="EF_Hand_1_Ca_BS"/>
</dbReference>
<protein>
    <submittedName>
        <fullName evidence="10">Calcium-binding EF-hand domain-containing protein</fullName>
    </submittedName>
</protein>
<keyword evidence="6" id="KW-0809">Transit peptide</keyword>
<dbReference type="SUPFAM" id="SSF51905">
    <property type="entry name" value="FAD/NAD(P)-binding domain"/>
    <property type="match status" value="2"/>
</dbReference>
<dbReference type="EMBL" id="KX539466">
    <property type="protein sequence ID" value="AOE43312.1"/>
    <property type="molecule type" value="Genomic_DNA"/>
</dbReference>
<dbReference type="GO" id="GO:0003954">
    <property type="term" value="F:NADH dehydrogenase activity"/>
    <property type="evidence" value="ECO:0007669"/>
    <property type="project" value="InterPro"/>
</dbReference>
<dbReference type="PANTHER" id="PTHR43706">
    <property type="entry name" value="NADH DEHYDROGENASE"/>
    <property type="match status" value="1"/>
</dbReference>
<organism evidence="10">
    <name type="scientific">Coremiostelium polycephalum</name>
    <dbReference type="NCBI Taxonomy" id="142831"/>
    <lineage>
        <taxon>Eukaryota</taxon>
        <taxon>Amoebozoa</taxon>
        <taxon>Evosea</taxon>
        <taxon>Eumycetozoa</taxon>
        <taxon>Dictyostelia</taxon>
        <taxon>Dictyosteliales</taxon>
        <taxon>Coremiostelium</taxon>
    </lineage>
</organism>
<feature type="domain" description="EF-hand" evidence="9">
    <location>
        <begin position="428"/>
        <end position="463"/>
    </location>
</feature>
<dbReference type="PROSITE" id="PS50222">
    <property type="entry name" value="EF_HAND_2"/>
    <property type="match status" value="2"/>
</dbReference>
<dbReference type="InterPro" id="IPR002048">
    <property type="entry name" value="EF_hand_dom"/>
</dbReference>
<evidence type="ECO:0000256" key="8">
    <source>
        <dbReference type="ARBA" id="ARBA00023027"/>
    </source>
</evidence>
<dbReference type="SMART" id="SM00054">
    <property type="entry name" value="EFh"/>
    <property type="match status" value="2"/>
</dbReference>